<keyword evidence="2" id="KW-1185">Reference proteome</keyword>
<gene>
    <name evidence="1" type="ORF">CUMW_157970</name>
</gene>
<evidence type="ECO:0000313" key="1">
    <source>
        <dbReference type="EMBL" id="GAY54600.1"/>
    </source>
</evidence>
<sequence>MKQGSYIIEDLPPRLVLLLSPPKNGSNRYPPPIELQLGKFTLISSFACRPLCAKFPPALSPATKQRLRSAQAGKSSTVEILVSMNFNTSIPSSY</sequence>
<comment type="caution">
    <text evidence="1">The sequence shown here is derived from an EMBL/GenBank/DDBJ whole genome shotgun (WGS) entry which is preliminary data.</text>
</comment>
<protein>
    <submittedName>
        <fullName evidence="1">Uncharacterized protein</fullName>
    </submittedName>
</protein>
<accession>A0A2H5PQG9</accession>
<dbReference type="Proteomes" id="UP000236630">
    <property type="component" value="Unassembled WGS sequence"/>
</dbReference>
<organism evidence="1 2">
    <name type="scientific">Citrus unshiu</name>
    <name type="common">Satsuma mandarin</name>
    <name type="synonym">Citrus nobilis var. unshiu</name>
    <dbReference type="NCBI Taxonomy" id="55188"/>
    <lineage>
        <taxon>Eukaryota</taxon>
        <taxon>Viridiplantae</taxon>
        <taxon>Streptophyta</taxon>
        <taxon>Embryophyta</taxon>
        <taxon>Tracheophyta</taxon>
        <taxon>Spermatophyta</taxon>
        <taxon>Magnoliopsida</taxon>
        <taxon>eudicotyledons</taxon>
        <taxon>Gunneridae</taxon>
        <taxon>Pentapetalae</taxon>
        <taxon>rosids</taxon>
        <taxon>malvids</taxon>
        <taxon>Sapindales</taxon>
        <taxon>Rutaceae</taxon>
        <taxon>Aurantioideae</taxon>
        <taxon>Citrus</taxon>
    </lineage>
</organism>
<evidence type="ECO:0000313" key="2">
    <source>
        <dbReference type="Proteomes" id="UP000236630"/>
    </source>
</evidence>
<reference evidence="1 2" key="1">
    <citation type="journal article" date="2017" name="Front. Genet.">
        <title>Draft sequencing of the heterozygous diploid genome of Satsuma (Citrus unshiu Marc.) using a hybrid assembly approach.</title>
        <authorList>
            <person name="Shimizu T."/>
            <person name="Tanizawa Y."/>
            <person name="Mochizuki T."/>
            <person name="Nagasaki H."/>
            <person name="Yoshioka T."/>
            <person name="Toyoda A."/>
            <person name="Fujiyama A."/>
            <person name="Kaminuma E."/>
            <person name="Nakamura Y."/>
        </authorList>
    </citation>
    <scope>NUCLEOTIDE SEQUENCE [LARGE SCALE GENOMIC DNA]</scope>
    <source>
        <strain evidence="2">cv. Miyagawa wase</strain>
    </source>
</reference>
<dbReference type="EMBL" id="BDQV01000107">
    <property type="protein sequence ID" value="GAY54600.1"/>
    <property type="molecule type" value="Genomic_DNA"/>
</dbReference>
<proteinExistence type="predicted"/>
<dbReference type="AlphaFoldDB" id="A0A2H5PQG9"/>
<name>A0A2H5PQG9_CITUN</name>